<dbReference type="Proteomes" id="UP000186817">
    <property type="component" value="Unassembled WGS sequence"/>
</dbReference>
<protein>
    <submittedName>
        <fullName evidence="1">Uncharacterized protein</fullName>
    </submittedName>
</protein>
<reference evidence="1 2" key="1">
    <citation type="submission" date="2016-02" db="EMBL/GenBank/DDBJ databases">
        <title>Genome analysis of coral dinoflagellate symbionts highlights evolutionary adaptations to a symbiotic lifestyle.</title>
        <authorList>
            <person name="Aranda M."/>
            <person name="Li Y."/>
            <person name="Liew Y.J."/>
            <person name="Baumgarten S."/>
            <person name="Simakov O."/>
            <person name="Wilson M."/>
            <person name="Piel J."/>
            <person name="Ashoor H."/>
            <person name="Bougouffa S."/>
            <person name="Bajic V.B."/>
            <person name="Ryu T."/>
            <person name="Ravasi T."/>
            <person name="Bayer T."/>
            <person name="Micklem G."/>
            <person name="Kim H."/>
            <person name="Bhak J."/>
            <person name="Lajeunesse T.C."/>
            <person name="Voolstra C.R."/>
        </authorList>
    </citation>
    <scope>NUCLEOTIDE SEQUENCE [LARGE SCALE GENOMIC DNA]</scope>
    <source>
        <strain evidence="1 2">CCMP2467</strain>
    </source>
</reference>
<evidence type="ECO:0000313" key="1">
    <source>
        <dbReference type="EMBL" id="OLQ00840.1"/>
    </source>
</evidence>
<proteinExistence type="predicted"/>
<gene>
    <name evidence="1" type="ORF">AK812_SmicGene16444</name>
</gene>
<sequence>MAQPCCGGKLNIAPVPAVLMETPEDGQRRGHQPENLGATEPVFEEEWAYDGLDLGRIWLQLTCCSLFGTAVPALANPDEACACLLLLVMCAGTKSGCLAGEQGASATPEMLF</sequence>
<keyword evidence="2" id="KW-1185">Reference proteome</keyword>
<evidence type="ECO:0000313" key="2">
    <source>
        <dbReference type="Proteomes" id="UP000186817"/>
    </source>
</evidence>
<dbReference type="AlphaFoldDB" id="A0A1Q9E094"/>
<name>A0A1Q9E094_SYMMI</name>
<comment type="caution">
    <text evidence="1">The sequence shown here is derived from an EMBL/GenBank/DDBJ whole genome shotgun (WGS) entry which is preliminary data.</text>
</comment>
<organism evidence="1 2">
    <name type="scientific">Symbiodinium microadriaticum</name>
    <name type="common">Dinoflagellate</name>
    <name type="synonym">Zooxanthella microadriatica</name>
    <dbReference type="NCBI Taxonomy" id="2951"/>
    <lineage>
        <taxon>Eukaryota</taxon>
        <taxon>Sar</taxon>
        <taxon>Alveolata</taxon>
        <taxon>Dinophyceae</taxon>
        <taxon>Suessiales</taxon>
        <taxon>Symbiodiniaceae</taxon>
        <taxon>Symbiodinium</taxon>
    </lineage>
</organism>
<accession>A0A1Q9E094</accession>
<dbReference type="EMBL" id="LSRX01000313">
    <property type="protein sequence ID" value="OLQ00840.1"/>
    <property type="molecule type" value="Genomic_DNA"/>
</dbReference>